<dbReference type="PANTHER" id="PTHR15710:SF243">
    <property type="entry name" value="E3 UBIQUITIN-PROTEIN LIGASE PRAJA-2 ISOFORM X1"/>
    <property type="match status" value="1"/>
</dbReference>
<dbReference type="Pfam" id="PF13639">
    <property type="entry name" value="zf-RING_2"/>
    <property type="match status" value="1"/>
</dbReference>
<comment type="caution">
    <text evidence="7">The sequence shown here is derived from an EMBL/GenBank/DDBJ whole genome shotgun (WGS) entry which is preliminary data.</text>
</comment>
<dbReference type="GO" id="GO:0005737">
    <property type="term" value="C:cytoplasm"/>
    <property type="evidence" value="ECO:0007669"/>
    <property type="project" value="TreeGrafter"/>
</dbReference>
<dbReference type="InterPro" id="IPR013083">
    <property type="entry name" value="Znf_RING/FYVE/PHD"/>
</dbReference>
<dbReference type="InterPro" id="IPR001841">
    <property type="entry name" value="Znf_RING"/>
</dbReference>
<keyword evidence="2 4" id="KW-0863">Zinc-finger</keyword>
<evidence type="ECO:0000256" key="4">
    <source>
        <dbReference type="PROSITE-ProRule" id="PRU00175"/>
    </source>
</evidence>
<evidence type="ECO:0000256" key="5">
    <source>
        <dbReference type="SAM" id="MobiDB-lite"/>
    </source>
</evidence>
<feature type="region of interest" description="Disordered" evidence="5">
    <location>
        <begin position="177"/>
        <end position="197"/>
    </location>
</feature>
<dbReference type="Proteomes" id="UP001301958">
    <property type="component" value="Unassembled WGS sequence"/>
</dbReference>
<name>A0AAN7BU07_9PEZI</name>
<feature type="domain" description="RING-type" evidence="6">
    <location>
        <begin position="125"/>
        <end position="170"/>
    </location>
</feature>
<evidence type="ECO:0000256" key="1">
    <source>
        <dbReference type="ARBA" id="ARBA00022723"/>
    </source>
</evidence>
<feature type="compositionally biased region" description="Acidic residues" evidence="5">
    <location>
        <begin position="183"/>
        <end position="197"/>
    </location>
</feature>
<dbReference type="GO" id="GO:0008270">
    <property type="term" value="F:zinc ion binding"/>
    <property type="evidence" value="ECO:0007669"/>
    <property type="project" value="UniProtKB-KW"/>
</dbReference>
<evidence type="ECO:0000256" key="3">
    <source>
        <dbReference type="ARBA" id="ARBA00022833"/>
    </source>
</evidence>
<feature type="compositionally biased region" description="Basic and acidic residues" evidence="5">
    <location>
        <begin position="1"/>
        <end position="11"/>
    </location>
</feature>
<gene>
    <name evidence="7" type="ORF">QBC38DRAFT_115574</name>
</gene>
<reference evidence="7" key="2">
    <citation type="submission" date="2023-05" db="EMBL/GenBank/DDBJ databases">
        <authorList>
            <consortium name="Lawrence Berkeley National Laboratory"/>
            <person name="Steindorff A."/>
            <person name="Hensen N."/>
            <person name="Bonometti L."/>
            <person name="Westerberg I."/>
            <person name="Brannstrom I.O."/>
            <person name="Guillou S."/>
            <person name="Cros-Aarteil S."/>
            <person name="Calhoun S."/>
            <person name="Haridas S."/>
            <person name="Kuo A."/>
            <person name="Mondo S."/>
            <person name="Pangilinan J."/>
            <person name="Riley R."/>
            <person name="Labutti K."/>
            <person name="Andreopoulos B."/>
            <person name="Lipzen A."/>
            <person name="Chen C."/>
            <person name="Yanf M."/>
            <person name="Daum C."/>
            <person name="Ng V."/>
            <person name="Clum A."/>
            <person name="Ohm R."/>
            <person name="Martin F."/>
            <person name="Silar P."/>
            <person name="Natvig D."/>
            <person name="Lalanne C."/>
            <person name="Gautier V."/>
            <person name="Ament-Velasquez S.L."/>
            <person name="Kruys A."/>
            <person name="Hutchinson M.I."/>
            <person name="Powell A.J."/>
            <person name="Barry K."/>
            <person name="Miller A.N."/>
            <person name="Grigoriev I.V."/>
            <person name="Debuchy R."/>
            <person name="Gladieux P."/>
            <person name="Thoren M.H."/>
            <person name="Johannesson H."/>
        </authorList>
    </citation>
    <scope>NUCLEOTIDE SEQUENCE</scope>
    <source>
        <strain evidence="7">CBS 990.96</strain>
    </source>
</reference>
<organism evidence="7 8">
    <name type="scientific">Podospora fimiseda</name>
    <dbReference type="NCBI Taxonomy" id="252190"/>
    <lineage>
        <taxon>Eukaryota</taxon>
        <taxon>Fungi</taxon>
        <taxon>Dikarya</taxon>
        <taxon>Ascomycota</taxon>
        <taxon>Pezizomycotina</taxon>
        <taxon>Sordariomycetes</taxon>
        <taxon>Sordariomycetidae</taxon>
        <taxon>Sordariales</taxon>
        <taxon>Podosporaceae</taxon>
        <taxon>Podospora</taxon>
    </lineage>
</organism>
<evidence type="ECO:0000259" key="6">
    <source>
        <dbReference type="PROSITE" id="PS50089"/>
    </source>
</evidence>
<dbReference type="EMBL" id="MU865309">
    <property type="protein sequence ID" value="KAK4229372.1"/>
    <property type="molecule type" value="Genomic_DNA"/>
</dbReference>
<protein>
    <recommendedName>
        <fullName evidence="6">RING-type domain-containing protein</fullName>
    </recommendedName>
</protein>
<reference evidence="7" key="1">
    <citation type="journal article" date="2023" name="Mol. Phylogenet. Evol.">
        <title>Genome-scale phylogeny and comparative genomics of the fungal order Sordariales.</title>
        <authorList>
            <person name="Hensen N."/>
            <person name="Bonometti L."/>
            <person name="Westerberg I."/>
            <person name="Brannstrom I.O."/>
            <person name="Guillou S."/>
            <person name="Cros-Aarteil S."/>
            <person name="Calhoun S."/>
            <person name="Haridas S."/>
            <person name="Kuo A."/>
            <person name="Mondo S."/>
            <person name="Pangilinan J."/>
            <person name="Riley R."/>
            <person name="LaButti K."/>
            <person name="Andreopoulos B."/>
            <person name="Lipzen A."/>
            <person name="Chen C."/>
            <person name="Yan M."/>
            <person name="Daum C."/>
            <person name="Ng V."/>
            <person name="Clum A."/>
            <person name="Steindorff A."/>
            <person name="Ohm R.A."/>
            <person name="Martin F."/>
            <person name="Silar P."/>
            <person name="Natvig D.O."/>
            <person name="Lalanne C."/>
            <person name="Gautier V."/>
            <person name="Ament-Velasquez S.L."/>
            <person name="Kruys A."/>
            <person name="Hutchinson M.I."/>
            <person name="Powell A.J."/>
            <person name="Barry K."/>
            <person name="Miller A.N."/>
            <person name="Grigoriev I.V."/>
            <person name="Debuchy R."/>
            <person name="Gladieux P."/>
            <person name="Hiltunen Thoren M."/>
            <person name="Johannesson H."/>
        </authorList>
    </citation>
    <scope>NUCLEOTIDE SEQUENCE</scope>
    <source>
        <strain evidence="7">CBS 990.96</strain>
    </source>
</reference>
<accession>A0AAN7BU07</accession>
<keyword evidence="1" id="KW-0479">Metal-binding</keyword>
<dbReference type="GO" id="GO:0061630">
    <property type="term" value="F:ubiquitin protein ligase activity"/>
    <property type="evidence" value="ECO:0007669"/>
    <property type="project" value="TreeGrafter"/>
</dbReference>
<dbReference type="GO" id="GO:0016567">
    <property type="term" value="P:protein ubiquitination"/>
    <property type="evidence" value="ECO:0007669"/>
    <property type="project" value="TreeGrafter"/>
</dbReference>
<feature type="region of interest" description="Disordered" evidence="5">
    <location>
        <begin position="1"/>
        <end position="24"/>
    </location>
</feature>
<dbReference type="PANTHER" id="PTHR15710">
    <property type="entry name" value="E3 UBIQUITIN-PROTEIN LIGASE PRAJA"/>
    <property type="match status" value="1"/>
</dbReference>
<evidence type="ECO:0000256" key="2">
    <source>
        <dbReference type="ARBA" id="ARBA00022771"/>
    </source>
</evidence>
<dbReference type="AlphaFoldDB" id="A0AAN7BU07"/>
<evidence type="ECO:0000313" key="7">
    <source>
        <dbReference type="EMBL" id="KAK4229372.1"/>
    </source>
</evidence>
<dbReference type="PROSITE" id="PS50089">
    <property type="entry name" value="ZF_RING_2"/>
    <property type="match status" value="1"/>
</dbReference>
<keyword evidence="3" id="KW-0862">Zinc</keyword>
<evidence type="ECO:0000313" key="8">
    <source>
        <dbReference type="Proteomes" id="UP001301958"/>
    </source>
</evidence>
<proteinExistence type="predicted"/>
<keyword evidence="8" id="KW-1185">Reference proteome</keyword>
<dbReference type="Gene3D" id="3.30.40.10">
    <property type="entry name" value="Zinc/RING finger domain, C3HC4 (zinc finger)"/>
    <property type="match status" value="1"/>
</dbReference>
<dbReference type="SUPFAM" id="SSF57850">
    <property type="entry name" value="RING/U-box"/>
    <property type="match status" value="1"/>
</dbReference>
<sequence length="197" mass="22484">MVTQYDIEHGIKRSATPSTKPRRVDMSSFNAHFSNTFPTEPNHQNPHATANPADISALFRLLQDQFGILASDASDPENRRFLESLVQELEEDVLHPPQVIESVSEETLASLERIDRKKLKDDETCHICRQRFLDDPYCLVVELPCHKSHRFDLECIESWLRLKPSCPLCRAEVGKKKVVAPPPDDDEEDDDMNGLYG</sequence>